<comment type="caution">
    <text evidence="1">The sequence shown here is derived from an EMBL/GenBank/DDBJ whole genome shotgun (WGS) entry which is preliminary data.</text>
</comment>
<dbReference type="InterPro" id="IPR046037">
    <property type="entry name" value="DUF5995"/>
</dbReference>
<name>A0ABT8DGT5_9FLAO</name>
<sequence>MAATTIDEVIARLDQIIESECAKNSCMAYFPILYRKVTVRIKEGILKNEFENNQRMEKLDVLFANRYIDAYECLGNKKHYTQSWRNAFDAAQNGKYLIMQHLLLGINAHINLDLGIAAAETVGEDGELMDFENDFNKINGILAAMIANVEAKIISVSPLFGLLDRFGKGREDKLVSFSINIARDGAWLFANEYHFSRNKNECLNNRDVAIGILAQKLITHKSWVLKYLVKTIYFFENKNVPQIVAVLKKEN</sequence>
<dbReference type="Pfam" id="PF19458">
    <property type="entry name" value="DUF5995"/>
    <property type="match status" value="1"/>
</dbReference>
<evidence type="ECO:0000313" key="2">
    <source>
        <dbReference type="Proteomes" id="UP001244787"/>
    </source>
</evidence>
<keyword evidence="2" id="KW-1185">Reference proteome</keyword>
<accession>A0ABT8DGT5</accession>
<evidence type="ECO:0000313" key="1">
    <source>
        <dbReference type="EMBL" id="MDN3723141.1"/>
    </source>
</evidence>
<dbReference type="EMBL" id="JAUGQQ010000001">
    <property type="protein sequence ID" value="MDN3723141.1"/>
    <property type="molecule type" value="Genomic_DNA"/>
</dbReference>
<gene>
    <name evidence="1" type="ORF">QRD02_02000</name>
</gene>
<dbReference type="RefSeq" id="WP_290253222.1">
    <property type="nucleotide sequence ID" value="NZ_JAUGQQ010000001.1"/>
</dbReference>
<reference evidence="1 2" key="1">
    <citation type="submission" date="2023-06" db="EMBL/GenBank/DDBJ databases">
        <authorList>
            <person name="Ye Y.-Q."/>
            <person name="Du Z.-J."/>
        </authorList>
    </citation>
    <scope>NUCLEOTIDE SEQUENCE [LARGE SCALE GENOMIC DNA]</scope>
    <source>
        <strain evidence="1 2">SDUM287046</strain>
    </source>
</reference>
<organism evidence="1 2">
    <name type="scientific">Aequorivita aurantiaca</name>
    <dbReference type="NCBI Taxonomy" id="3053356"/>
    <lineage>
        <taxon>Bacteria</taxon>
        <taxon>Pseudomonadati</taxon>
        <taxon>Bacteroidota</taxon>
        <taxon>Flavobacteriia</taxon>
        <taxon>Flavobacteriales</taxon>
        <taxon>Flavobacteriaceae</taxon>
        <taxon>Aequorivita</taxon>
    </lineage>
</organism>
<dbReference type="Proteomes" id="UP001244787">
    <property type="component" value="Unassembled WGS sequence"/>
</dbReference>
<protein>
    <submittedName>
        <fullName evidence="1">DUF5995 family protein</fullName>
    </submittedName>
</protein>
<proteinExistence type="predicted"/>